<reference evidence="2 3" key="1">
    <citation type="journal article" date="2013" name="Curr. Biol.">
        <title>The Genome of the Foraminiferan Reticulomyxa filosa.</title>
        <authorList>
            <person name="Glockner G."/>
            <person name="Hulsmann N."/>
            <person name="Schleicher M."/>
            <person name="Noegel A.A."/>
            <person name="Eichinger L."/>
            <person name="Gallinger C."/>
            <person name="Pawlowski J."/>
            <person name="Sierra R."/>
            <person name="Euteneuer U."/>
            <person name="Pillet L."/>
            <person name="Moustafa A."/>
            <person name="Platzer M."/>
            <person name="Groth M."/>
            <person name="Szafranski K."/>
            <person name="Schliwa M."/>
        </authorList>
    </citation>
    <scope>NUCLEOTIDE SEQUENCE [LARGE SCALE GENOMIC DNA]</scope>
</reference>
<sequence length="214" mass="24874">MSQDIERISLTRGRKKNVKTPRNASIYHRKTLRKARQKQRKKAQQCANLSDNDEKTEELDMCDFTPLTLEEKEAIANIISFALEEKIGGGGKKGEEKDWEFSEEISFFFFFFPSPKGKGLDPENDEGQVEYKWKLINPPKERLQHLVFPFMFITQMNYRLLSGNGKCYYEVGVEDDGAMNGLCEKELIETLETIFLMAKQIDADIKILKIRQLF</sequence>
<protein>
    <submittedName>
        <fullName evidence="2">Uncharacterized protein</fullName>
    </submittedName>
</protein>
<dbReference type="Proteomes" id="UP000023152">
    <property type="component" value="Unassembled WGS sequence"/>
</dbReference>
<proteinExistence type="predicted"/>
<feature type="compositionally biased region" description="Basic residues" evidence="1">
    <location>
        <begin position="27"/>
        <end position="43"/>
    </location>
</feature>
<dbReference type="EMBL" id="ASPP01007901">
    <property type="protein sequence ID" value="ETO26380.1"/>
    <property type="molecule type" value="Genomic_DNA"/>
</dbReference>
<dbReference type="OrthoDB" id="248233at2759"/>
<feature type="non-terminal residue" evidence="2">
    <location>
        <position position="214"/>
    </location>
</feature>
<dbReference type="AlphaFoldDB" id="X6NJB9"/>
<keyword evidence="3" id="KW-1185">Reference proteome</keyword>
<gene>
    <name evidence="2" type="ORF">RFI_10756</name>
</gene>
<evidence type="ECO:0000313" key="3">
    <source>
        <dbReference type="Proteomes" id="UP000023152"/>
    </source>
</evidence>
<comment type="caution">
    <text evidence="2">The sequence shown here is derived from an EMBL/GenBank/DDBJ whole genome shotgun (WGS) entry which is preliminary data.</text>
</comment>
<evidence type="ECO:0000256" key="1">
    <source>
        <dbReference type="SAM" id="MobiDB-lite"/>
    </source>
</evidence>
<accession>X6NJB9</accession>
<name>X6NJB9_RETFI</name>
<feature type="region of interest" description="Disordered" evidence="1">
    <location>
        <begin position="1"/>
        <end position="52"/>
    </location>
</feature>
<organism evidence="2 3">
    <name type="scientific">Reticulomyxa filosa</name>
    <dbReference type="NCBI Taxonomy" id="46433"/>
    <lineage>
        <taxon>Eukaryota</taxon>
        <taxon>Sar</taxon>
        <taxon>Rhizaria</taxon>
        <taxon>Retaria</taxon>
        <taxon>Foraminifera</taxon>
        <taxon>Monothalamids</taxon>
        <taxon>Reticulomyxidae</taxon>
        <taxon>Reticulomyxa</taxon>
    </lineage>
</organism>
<evidence type="ECO:0000313" key="2">
    <source>
        <dbReference type="EMBL" id="ETO26380.1"/>
    </source>
</evidence>